<keyword evidence="8" id="KW-0732">Signal</keyword>
<dbReference type="OrthoDB" id="9773538at2"/>
<evidence type="ECO:0000256" key="6">
    <source>
        <dbReference type="ARBA" id="ARBA00023049"/>
    </source>
</evidence>
<dbReference type="GO" id="GO:0046872">
    <property type="term" value="F:metal ion binding"/>
    <property type="evidence" value="ECO:0007669"/>
    <property type="project" value="UniProtKB-UniRule"/>
</dbReference>
<keyword evidence="3 7" id="KW-0479">Metal-binding</keyword>
<keyword evidence="5 7" id="KW-0862">Zinc</keyword>
<dbReference type="CDD" id="cd06455">
    <property type="entry name" value="M3A_TOP"/>
    <property type="match status" value="1"/>
</dbReference>
<evidence type="ECO:0000256" key="2">
    <source>
        <dbReference type="ARBA" id="ARBA00022670"/>
    </source>
</evidence>
<proteinExistence type="inferred from homology"/>
<dbReference type="InterPro" id="IPR024077">
    <property type="entry name" value="Neurolysin/TOP_dom2"/>
</dbReference>
<dbReference type="Pfam" id="PF01432">
    <property type="entry name" value="Peptidase_M3"/>
    <property type="match status" value="1"/>
</dbReference>
<name>C3XCK3_OXAFO</name>
<evidence type="ECO:0000256" key="5">
    <source>
        <dbReference type="ARBA" id="ARBA00022833"/>
    </source>
</evidence>
<evidence type="ECO:0000256" key="3">
    <source>
        <dbReference type="ARBA" id="ARBA00022723"/>
    </source>
</evidence>
<dbReference type="Gene3D" id="3.40.390.10">
    <property type="entry name" value="Collagenase (Catalytic Domain)"/>
    <property type="match status" value="1"/>
</dbReference>
<dbReference type="PANTHER" id="PTHR11804:SF84">
    <property type="entry name" value="SACCHAROLYSIN"/>
    <property type="match status" value="1"/>
</dbReference>
<dbReference type="Proteomes" id="UP000005089">
    <property type="component" value="Unassembled WGS sequence"/>
</dbReference>
<accession>C3XCK3</accession>
<dbReference type="EC" id="3.4.-.-" evidence="10"/>
<keyword evidence="11" id="KW-1185">Reference proteome</keyword>
<dbReference type="InterPro" id="IPR001567">
    <property type="entry name" value="Pept_M3A_M3B_dom"/>
</dbReference>
<evidence type="ECO:0000256" key="8">
    <source>
        <dbReference type="SAM" id="SignalP"/>
    </source>
</evidence>
<dbReference type="SUPFAM" id="SSF55486">
    <property type="entry name" value="Metalloproteases ('zincins'), catalytic domain"/>
    <property type="match status" value="1"/>
</dbReference>
<dbReference type="AlphaFoldDB" id="C3XCK3"/>
<dbReference type="InterPro" id="IPR045090">
    <property type="entry name" value="Pept_M3A_M3B"/>
</dbReference>
<organism evidence="10 11">
    <name type="scientific">Oxalobacter formigenes OXCC13</name>
    <dbReference type="NCBI Taxonomy" id="556269"/>
    <lineage>
        <taxon>Bacteria</taxon>
        <taxon>Pseudomonadati</taxon>
        <taxon>Pseudomonadota</taxon>
        <taxon>Betaproteobacteria</taxon>
        <taxon>Burkholderiales</taxon>
        <taxon>Oxalobacteraceae</taxon>
        <taxon>Oxalobacter</taxon>
    </lineage>
</organism>
<dbReference type="STRING" id="847.BRW83_0121"/>
<evidence type="ECO:0000256" key="7">
    <source>
        <dbReference type="RuleBase" id="RU003435"/>
    </source>
</evidence>
<dbReference type="Gene3D" id="1.10.1370.10">
    <property type="entry name" value="Neurolysin, domain 3"/>
    <property type="match status" value="1"/>
</dbReference>
<dbReference type="RefSeq" id="WP_005882523.1">
    <property type="nucleotide sequence ID" value="NZ_CP019430.1"/>
</dbReference>
<protein>
    <submittedName>
        <fullName evidence="10">Peptidase family M3</fullName>
        <ecNumber evidence="10">3.4.-.-</ecNumber>
    </submittedName>
</protein>
<dbReference type="GO" id="GO:0006518">
    <property type="term" value="P:peptide metabolic process"/>
    <property type="evidence" value="ECO:0007669"/>
    <property type="project" value="TreeGrafter"/>
</dbReference>
<dbReference type="eggNOG" id="COG0339">
    <property type="taxonomic scope" value="Bacteria"/>
</dbReference>
<feature type="signal peptide" evidence="8">
    <location>
        <begin position="1"/>
        <end position="27"/>
    </location>
</feature>
<evidence type="ECO:0000313" key="10">
    <source>
        <dbReference type="EMBL" id="EEO30929.1"/>
    </source>
</evidence>
<sequence>MKKKVPVFKSLVCAVSLALTVSIPALASTDRPVLPLPSADEIGPRCQQGLSDLGQQISALEKIQSQSEEGAAEFLKGWNSLQIAVENLQGPMALLSQVSPDASVRKNADACSMNVQRFITDMFQNEKLYRNMRIMRVNDDEERKLRQDIVSAYEDAGVSLSADKRNRVKEILERLTEIDQEFSRNIRDNKTKLVFSPEEMQGLSKEYLANIQRDGKGNYLLGFSYPEYIPFMQYADNDKARERYRFAFINRGTPANIQLLQEAVNLRHEMAVLSGYRSYADFALRRRMAKKPGPVNKFLDNVQEIVVPAEKKELDELRAFKAQQRGILFSESEIKHWDTNYWQQRVKEARYNIDQNKLRQYFPTQASMDWVMGLSGKLYGIEFKKADVPVWHSDVVYYDVIDKASGKQLGGIYLDIFPRDGKYGHAAAFPVQGSSTTENRQPISVLVANFNRNGLDLDELETMLHEFGHVLHGVLSNTRYVDQAGTSVERDFVEAPSQMYEEWAHNYEALSTLPAYCTNACPTVDADMLKRLNESRKFGQGILYSRQVLYAKYDMALHSDKPGDVMKTWMEMEGDTVQGYDPGTQFPGQFSHVVSGYSAGYYGYLWSKVLALDMLSRFNGNLMDPQVGQFYRKTILEKGSELPADRMVRYFLGRAPDSTAFYEDISGNASGKK</sequence>
<feature type="domain" description="Peptidase M3A/M3B catalytic" evidence="9">
    <location>
        <begin position="231"/>
        <end position="664"/>
    </location>
</feature>
<feature type="chain" id="PRO_5030167044" evidence="8">
    <location>
        <begin position="28"/>
        <end position="673"/>
    </location>
</feature>
<evidence type="ECO:0000313" key="11">
    <source>
        <dbReference type="Proteomes" id="UP000005089"/>
    </source>
</evidence>
<dbReference type="PANTHER" id="PTHR11804">
    <property type="entry name" value="PROTEASE M3 THIMET OLIGOPEPTIDASE-RELATED"/>
    <property type="match status" value="1"/>
</dbReference>
<dbReference type="GO" id="GO:0004222">
    <property type="term" value="F:metalloendopeptidase activity"/>
    <property type="evidence" value="ECO:0007669"/>
    <property type="project" value="InterPro"/>
</dbReference>
<reference evidence="10 11" key="1">
    <citation type="submission" date="2009-02" db="EMBL/GenBank/DDBJ databases">
        <title>The Genome Sequence of Oxalobacter formigenes OXCC13.</title>
        <authorList>
            <consortium name="The Broad Institute Genome Sequencing Platform"/>
            <person name="Ward D."/>
            <person name="Young S.K."/>
            <person name="Kodira C.D."/>
            <person name="Zeng Q."/>
            <person name="Koehrsen M."/>
            <person name="Alvarado L."/>
            <person name="Berlin A."/>
            <person name="Borenstein D."/>
            <person name="Chen Z."/>
            <person name="Engels R."/>
            <person name="Freedman E."/>
            <person name="Gellesch M."/>
            <person name="Goldberg J."/>
            <person name="Griggs A."/>
            <person name="Gujja S."/>
            <person name="Heiman D."/>
            <person name="Hepburn T."/>
            <person name="Howarth C."/>
            <person name="Jen D."/>
            <person name="Larson L."/>
            <person name="Lewis B."/>
            <person name="Mehta T."/>
            <person name="Park D."/>
            <person name="Pearson M."/>
            <person name="Roberts A."/>
            <person name="Saif S."/>
            <person name="Shea T."/>
            <person name="Shenoy N."/>
            <person name="Sisk P."/>
            <person name="Stolte C."/>
            <person name="Sykes S."/>
            <person name="Walk T."/>
            <person name="White J."/>
            <person name="Yandava C."/>
            <person name="Allison M.J."/>
            <person name="Lander E."/>
            <person name="Nusbaum C."/>
            <person name="Galagan J."/>
            <person name="Birren B."/>
        </authorList>
    </citation>
    <scope>NUCLEOTIDE SEQUENCE [LARGE SCALE GENOMIC DNA]</scope>
    <source>
        <strain evidence="10 11">OXCC13</strain>
    </source>
</reference>
<evidence type="ECO:0000256" key="4">
    <source>
        <dbReference type="ARBA" id="ARBA00022801"/>
    </source>
</evidence>
<dbReference type="HOGENOM" id="CLU_001805_2_1_4"/>
<comment type="similarity">
    <text evidence="1 7">Belongs to the peptidase M3 family.</text>
</comment>
<comment type="cofactor">
    <cofactor evidence="7">
        <name>Zn(2+)</name>
        <dbReference type="ChEBI" id="CHEBI:29105"/>
    </cofactor>
    <text evidence="7">Binds 1 zinc ion.</text>
</comment>
<evidence type="ECO:0000259" key="9">
    <source>
        <dbReference type="Pfam" id="PF01432"/>
    </source>
</evidence>
<dbReference type="GO" id="GO:0006508">
    <property type="term" value="P:proteolysis"/>
    <property type="evidence" value="ECO:0007669"/>
    <property type="project" value="UniProtKB-KW"/>
</dbReference>
<keyword evidence="6 7" id="KW-0482">Metalloprotease</keyword>
<evidence type="ECO:0000256" key="1">
    <source>
        <dbReference type="ARBA" id="ARBA00006040"/>
    </source>
</evidence>
<keyword evidence="4 7" id="KW-0378">Hydrolase</keyword>
<dbReference type="EMBL" id="GG658170">
    <property type="protein sequence ID" value="EEO30929.1"/>
    <property type="molecule type" value="Genomic_DNA"/>
</dbReference>
<gene>
    <name evidence="10" type="ORF">OFBG_01957</name>
</gene>
<dbReference type="GeneID" id="77134031"/>
<dbReference type="InterPro" id="IPR024079">
    <property type="entry name" value="MetalloPept_cat_dom_sf"/>
</dbReference>
<keyword evidence="2 7" id="KW-0645">Protease</keyword>